<protein>
    <submittedName>
        <fullName evidence="2">O antigen flippase</fullName>
    </submittedName>
</protein>
<feature type="transmembrane region" description="Helical" evidence="1">
    <location>
        <begin position="45"/>
        <end position="65"/>
    </location>
</feature>
<keyword evidence="1" id="KW-0812">Transmembrane</keyword>
<reference evidence="2" key="1">
    <citation type="submission" date="2018-06" db="EMBL/GenBank/DDBJ databases">
        <title>Genetic diversity of the Aeromonas Hydrophila O antigens and development of a suspension array for serotype detection.</title>
        <authorList>
            <person name="Cao H."/>
            <person name="Liu B."/>
        </authorList>
    </citation>
    <scope>NUCLEOTIDE SEQUENCE</scope>
    <source>
        <strain evidence="2">G5391</strain>
    </source>
</reference>
<keyword evidence="1" id="KW-1133">Transmembrane helix</keyword>
<accession>A0A346AD49</accession>
<sequence>MESKKFIAVTVVLYLSSLISYYIQIKIIDLYGLQVKYYFDLYMSYLQITITLAIFGLPNALSLIVSREKKIPKNIKSFVFFCAVAASLTLNVFFLHGSLFVQALIFFFLYASLFNDLNTGIMSSVGMFEYPRIWQLLGNIALLVMVFIGQFNDVLFSTLGESERALIFIVTPIIPLFVVINFGNKFKAKLATYETISLFAVFKYINYIYIFSIMSIIMTRIPYVNFSRYIDKYSLAQYTLSLSLSNFIVIPLNVLALKMLSSHMKEKPKIFLINSILLTLVFFSAITLYFFSMRFDFLHQLTNISSFNILASTYLVVATVAISSVNLSVALRMQKKIKHFLILDVILVAVVFLISFNLIYSFDDLSGYNYLIVSAVFVKILFQNYLLRD</sequence>
<evidence type="ECO:0000313" key="2">
    <source>
        <dbReference type="EMBL" id="AXL05161.1"/>
    </source>
</evidence>
<feature type="transmembrane region" description="Helical" evidence="1">
    <location>
        <begin position="7"/>
        <end position="25"/>
    </location>
</feature>
<feature type="transmembrane region" description="Helical" evidence="1">
    <location>
        <begin position="269"/>
        <end position="291"/>
    </location>
</feature>
<feature type="transmembrane region" description="Helical" evidence="1">
    <location>
        <begin position="204"/>
        <end position="223"/>
    </location>
</feature>
<keyword evidence="1" id="KW-0472">Membrane</keyword>
<organism evidence="2">
    <name type="scientific">Aeromonas hydrophila</name>
    <dbReference type="NCBI Taxonomy" id="644"/>
    <lineage>
        <taxon>Bacteria</taxon>
        <taxon>Pseudomonadati</taxon>
        <taxon>Pseudomonadota</taxon>
        <taxon>Gammaproteobacteria</taxon>
        <taxon>Aeromonadales</taxon>
        <taxon>Aeromonadaceae</taxon>
        <taxon>Aeromonas</taxon>
    </lineage>
</organism>
<feature type="transmembrane region" description="Helical" evidence="1">
    <location>
        <begin position="368"/>
        <end position="387"/>
    </location>
</feature>
<feature type="transmembrane region" description="Helical" evidence="1">
    <location>
        <begin position="164"/>
        <end position="183"/>
    </location>
</feature>
<evidence type="ECO:0000256" key="1">
    <source>
        <dbReference type="SAM" id="Phobius"/>
    </source>
</evidence>
<proteinExistence type="predicted"/>
<dbReference type="AlphaFoldDB" id="A0A346AD49"/>
<feature type="transmembrane region" description="Helical" evidence="1">
    <location>
        <begin position="77"/>
        <end position="94"/>
    </location>
</feature>
<feature type="transmembrane region" description="Helical" evidence="1">
    <location>
        <begin position="311"/>
        <end position="329"/>
    </location>
</feature>
<gene>
    <name evidence="2" type="primary">wzx</name>
</gene>
<feature type="transmembrane region" description="Helical" evidence="1">
    <location>
        <begin position="341"/>
        <end position="362"/>
    </location>
</feature>
<name>A0A346AD49_AERHY</name>
<feature type="transmembrane region" description="Helical" evidence="1">
    <location>
        <begin position="235"/>
        <end position="257"/>
    </location>
</feature>
<feature type="transmembrane region" description="Helical" evidence="1">
    <location>
        <begin position="133"/>
        <end position="152"/>
    </location>
</feature>
<feature type="transmembrane region" description="Helical" evidence="1">
    <location>
        <begin position="100"/>
        <end position="121"/>
    </location>
</feature>
<dbReference type="EMBL" id="MH449686">
    <property type="protein sequence ID" value="AXL05161.1"/>
    <property type="molecule type" value="Genomic_DNA"/>
</dbReference>